<gene>
    <name evidence="1" type="ORF">JJQ60_11660</name>
</gene>
<proteinExistence type="predicted"/>
<dbReference type="Proteomes" id="UP000651057">
    <property type="component" value="Unassembled WGS sequence"/>
</dbReference>
<organism evidence="1 2">
    <name type="scientific">Aquimarina mytili</name>
    <dbReference type="NCBI Taxonomy" id="874423"/>
    <lineage>
        <taxon>Bacteria</taxon>
        <taxon>Pseudomonadati</taxon>
        <taxon>Bacteroidota</taxon>
        <taxon>Flavobacteriia</taxon>
        <taxon>Flavobacteriales</taxon>
        <taxon>Flavobacteriaceae</taxon>
        <taxon>Aquimarina</taxon>
    </lineage>
</organism>
<comment type="caution">
    <text evidence="1">The sequence shown here is derived from an EMBL/GenBank/DDBJ whole genome shotgun (WGS) entry which is preliminary data.</text>
</comment>
<name>A0A937DBT3_9FLAO</name>
<keyword evidence="2" id="KW-1185">Reference proteome</keyword>
<sequence>MSKLTSKFWAWKESFDNQDFRLGDSIIPKIKSGLVSPNENSENEYLGINNFPWVIKTEEEKIVSIHYIDTFFDLLREDLWELELTQFTKVVDEVLTPVDQNYKGKVFYVLFRDFYVSSAGLVDKTVK</sequence>
<dbReference type="AlphaFoldDB" id="A0A937DBT3"/>
<protein>
    <submittedName>
        <fullName evidence="1">Uncharacterized protein</fullName>
    </submittedName>
</protein>
<reference evidence="1" key="1">
    <citation type="submission" date="2021-01" db="EMBL/GenBank/DDBJ databases">
        <authorList>
            <person name="Zhong Y.L."/>
        </authorList>
    </citation>
    <scope>NUCLEOTIDE SEQUENCE</scope>
    <source>
        <strain evidence="1">KCTC 23302</strain>
    </source>
</reference>
<evidence type="ECO:0000313" key="2">
    <source>
        <dbReference type="Proteomes" id="UP000651057"/>
    </source>
</evidence>
<dbReference type="EMBL" id="JAERQJ010000004">
    <property type="protein sequence ID" value="MBL0684176.1"/>
    <property type="molecule type" value="Genomic_DNA"/>
</dbReference>
<accession>A0A937DBT3</accession>
<dbReference type="RefSeq" id="WP_201919920.1">
    <property type="nucleotide sequence ID" value="NZ_BAABAX010000003.1"/>
</dbReference>
<evidence type="ECO:0000313" key="1">
    <source>
        <dbReference type="EMBL" id="MBL0684176.1"/>
    </source>
</evidence>